<dbReference type="CDD" id="cd02876">
    <property type="entry name" value="GH18_SI-CLP"/>
    <property type="match status" value="1"/>
</dbReference>
<evidence type="ECO:0000256" key="1">
    <source>
        <dbReference type="ARBA" id="ARBA00009336"/>
    </source>
</evidence>
<evidence type="ECO:0000256" key="3">
    <source>
        <dbReference type="SAM" id="SignalP"/>
    </source>
</evidence>
<dbReference type="InterPro" id="IPR001223">
    <property type="entry name" value="Glyco_hydro18_cat"/>
</dbReference>
<dbReference type="InterPro" id="IPR011583">
    <property type="entry name" value="Chitinase_II/V-like_cat"/>
</dbReference>
<dbReference type="Gene3D" id="1.10.8.360">
    <property type="entry name" value="3,6-anhydro-alpha-l-galactosidase"/>
    <property type="match status" value="1"/>
</dbReference>
<sequence length="400" mass="44851">MKAVFVVLALSLSLAVLLVEATLSKTDSKKAAAKNQEKETQLSDRLAQDRGLVVTDPKAKDIVREHGRYCGDKVRERQLSGAVLGYITPVSTERGGWCGYREGAVFGPKFTMVSPVWLQIRRRGLESFHVTGLHDVDQGWIKAVRKSSKNIQIVPRLLFDGWTLQDFESVFQSEDEIEELGKEMVEGAKAERFDGFVLEMWSQLGGQKRTELVHLVTHLCEALRSAQLTCILVIPPAIGPGTNQPGMFGKPEFDQLAHIVDGFSLMTYDFSSPGRPGPSSPVPWVRSCVQLLDPQSQWRSKILLGLNFYGMDFSVAGGEMDPVLGRRYVEILKDHKPKLHWDEQVSEHYFEYKKSSGGKHVVFYPSLKSVQVRLELAVELGTGVSVWELGQGLDYFYDLF</sequence>
<feature type="chain" id="PRO_5046620986" description="Chitinase domain-containing protein 1" evidence="3">
    <location>
        <begin position="22"/>
        <end position="400"/>
    </location>
</feature>
<dbReference type="PROSITE" id="PS51910">
    <property type="entry name" value="GH18_2"/>
    <property type="match status" value="1"/>
</dbReference>
<reference evidence="5" key="1">
    <citation type="journal article" date="2021" name="Cell">
        <title>Tracing the genetic footprints of vertebrate landing in non-teleost ray-finned fishes.</title>
        <authorList>
            <person name="Bi X."/>
            <person name="Wang K."/>
            <person name="Yang L."/>
            <person name="Pan H."/>
            <person name="Jiang H."/>
            <person name="Wei Q."/>
            <person name="Fang M."/>
            <person name="Yu H."/>
            <person name="Zhu C."/>
            <person name="Cai Y."/>
            <person name="He Y."/>
            <person name="Gan X."/>
            <person name="Zeng H."/>
            <person name="Yu D."/>
            <person name="Zhu Y."/>
            <person name="Jiang H."/>
            <person name="Qiu Q."/>
            <person name="Yang H."/>
            <person name="Zhang Y.E."/>
            <person name="Wang W."/>
            <person name="Zhu M."/>
            <person name="He S."/>
            <person name="Zhang G."/>
        </authorList>
    </citation>
    <scope>NUCLEOTIDE SEQUENCE</scope>
    <source>
        <strain evidence="5">Pddl_001</strain>
    </source>
</reference>
<dbReference type="PANTHER" id="PTHR46066:SF2">
    <property type="entry name" value="CHITINASE DOMAIN-CONTAINING PROTEIN 1"/>
    <property type="match status" value="1"/>
</dbReference>
<dbReference type="Pfam" id="PF00704">
    <property type="entry name" value="Glyco_hydro_18"/>
    <property type="match status" value="1"/>
</dbReference>
<feature type="non-terminal residue" evidence="5">
    <location>
        <position position="400"/>
    </location>
</feature>
<evidence type="ECO:0000313" key="6">
    <source>
        <dbReference type="Proteomes" id="UP001166093"/>
    </source>
</evidence>
<dbReference type="InterPro" id="IPR017853">
    <property type="entry name" value="GH"/>
</dbReference>
<dbReference type="PANTHER" id="PTHR46066">
    <property type="entry name" value="CHITINASE DOMAIN-CONTAINING PROTEIN 1 FAMILY MEMBER"/>
    <property type="match status" value="1"/>
</dbReference>
<keyword evidence="6" id="KW-1185">Reference proteome</keyword>
<comment type="caution">
    <text evidence="5">The sequence shown here is derived from an EMBL/GenBank/DDBJ whole genome shotgun (WGS) entry which is preliminary data.</text>
</comment>
<dbReference type="Gene3D" id="3.20.20.80">
    <property type="entry name" value="Glycosidases"/>
    <property type="match status" value="1"/>
</dbReference>
<protein>
    <recommendedName>
        <fullName evidence="2">Chitinase domain-containing protein 1</fullName>
    </recommendedName>
</protein>
<gene>
    <name evidence="5" type="primary">Chid1</name>
    <name evidence="5" type="ORF">GTO93_0002492</name>
</gene>
<name>A0ABS2XEU2_POLSP</name>
<keyword evidence="3" id="KW-0732">Signal</keyword>
<feature type="non-terminal residue" evidence="5">
    <location>
        <position position="1"/>
    </location>
</feature>
<evidence type="ECO:0000256" key="2">
    <source>
        <dbReference type="ARBA" id="ARBA00040976"/>
    </source>
</evidence>
<dbReference type="SMART" id="SM00636">
    <property type="entry name" value="Glyco_18"/>
    <property type="match status" value="1"/>
</dbReference>
<dbReference type="Proteomes" id="UP001166093">
    <property type="component" value="Unassembled WGS sequence"/>
</dbReference>
<dbReference type="EMBL" id="JAAWVQ010023832">
    <property type="protein sequence ID" value="MBN3272765.1"/>
    <property type="molecule type" value="Genomic_DNA"/>
</dbReference>
<feature type="domain" description="GH18" evidence="4">
    <location>
        <begin position="81"/>
        <end position="400"/>
    </location>
</feature>
<proteinExistence type="inferred from homology"/>
<evidence type="ECO:0000313" key="5">
    <source>
        <dbReference type="EMBL" id="MBN3272765.1"/>
    </source>
</evidence>
<dbReference type="InterPro" id="IPR029070">
    <property type="entry name" value="Chitinase_insertion_sf"/>
</dbReference>
<dbReference type="Gene3D" id="3.10.50.10">
    <property type="match status" value="1"/>
</dbReference>
<accession>A0ABS2XEU2</accession>
<feature type="signal peptide" evidence="3">
    <location>
        <begin position="1"/>
        <end position="21"/>
    </location>
</feature>
<comment type="similarity">
    <text evidence="1">Belongs to the glycosyl hydrolase 18 family.</text>
</comment>
<evidence type="ECO:0000259" key="4">
    <source>
        <dbReference type="PROSITE" id="PS51910"/>
    </source>
</evidence>
<dbReference type="SUPFAM" id="SSF51445">
    <property type="entry name" value="(Trans)glycosidases"/>
    <property type="match status" value="1"/>
</dbReference>
<organism evidence="5 6">
    <name type="scientific">Polyodon spathula</name>
    <name type="common">North American paddlefish</name>
    <name type="synonym">Squalus spathula</name>
    <dbReference type="NCBI Taxonomy" id="7913"/>
    <lineage>
        <taxon>Eukaryota</taxon>
        <taxon>Metazoa</taxon>
        <taxon>Chordata</taxon>
        <taxon>Craniata</taxon>
        <taxon>Vertebrata</taxon>
        <taxon>Euteleostomi</taxon>
        <taxon>Actinopterygii</taxon>
        <taxon>Chondrostei</taxon>
        <taxon>Acipenseriformes</taxon>
        <taxon>Polyodontidae</taxon>
        <taxon>Polyodon</taxon>
    </lineage>
</organism>